<accession>A0A1H9APW7</accession>
<evidence type="ECO:0000313" key="2">
    <source>
        <dbReference type="EMBL" id="SEP77958.1"/>
    </source>
</evidence>
<protein>
    <submittedName>
        <fullName evidence="2">Uncharacterized protein</fullName>
    </submittedName>
</protein>
<keyword evidence="3" id="KW-1185">Reference proteome</keyword>
<gene>
    <name evidence="2" type="ORF">SAMN04487977_101394</name>
</gene>
<proteinExistence type="predicted"/>
<dbReference type="AlphaFoldDB" id="A0A1H9APW7"/>
<dbReference type="OrthoDB" id="361505at2"/>
<reference evidence="2 3" key="1">
    <citation type="submission" date="2016-10" db="EMBL/GenBank/DDBJ databases">
        <authorList>
            <person name="de Groot N.N."/>
        </authorList>
    </citation>
    <scope>NUCLEOTIDE SEQUENCE [LARGE SCALE GENOMIC DNA]</scope>
    <source>
        <strain evidence="2 3">B25</strain>
    </source>
</reference>
<sequence length="124" mass="14085">MANKLKFKYSKKLLSNTLTYKFSMTLNLAVTAFCVILITLYIIGNYQNFQDENQQWILTVLSYVAIFNSLFSIVLLVETAIKLFTEKHQIKNIINMIALFCSAVFCIFCTGTSNIIGYISGGIR</sequence>
<feature type="transmembrane region" description="Helical" evidence="1">
    <location>
        <begin position="20"/>
        <end position="44"/>
    </location>
</feature>
<dbReference type="STRING" id="163.SAMN04487775_104205"/>
<feature type="transmembrane region" description="Helical" evidence="1">
    <location>
        <begin position="93"/>
        <end position="119"/>
    </location>
</feature>
<dbReference type="RefSeq" id="WP_074640382.1">
    <property type="nucleotide sequence ID" value="NZ_FOFU01000001.1"/>
</dbReference>
<keyword evidence="1" id="KW-0472">Membrane</keyword>
<keyword evidence="1" id="KW-1133">Transmembrane helix</keyword>
<keyword evidence="1" id="KW-0812">Transmembrane</keyword>
<feature type="transmembrane region" description="Helical" evidence="1">
    <location>
        <begin position="56"/>
        <end position="81"/>
    </location>
</feature>
<dbReference type="Proteomes" id="UP000182360">
    <property type="component" value="Unassembled WGS sequence"/>
</dbReference>
<evidence type="ECO:0000256" key="1">
    <source>
        <dbReference type="SAM" id="Phobius"/>
    </source>
</evidence>
<evidence type="ECO:0000313" key="3">
    <source>
        <dbReference type="Proteomes" id="UP000182360"/>
    </source>
</evidence>
<name>A0A1H9APW7_9SPIR</name>
<organism evidence="2 3">
    <name type="scientific">Treponema bryantii</name>
    <dbReference type="NCBI Taxonomy" id="163"/>
    <lineage>
        <taxon>Bacteria</taxon>
        <taxon>Pseudomonadati</taxon>
        <taxon>Spirochaetota</taxon>
        <taxon>Spirochaetia</taxon>
        <taxon>Spirochaetales</taxon>
        <taxon>Treponemataceae</taxon>
        <taxon>Treponema</taxon>
    </lineage>
</organism>
<dbReference type="EMBL" id="FOFU01000001">
    <property type="protein sequence ID" value="SEP77958.1"/>
    <property type="molecule type" value="Genomic_DNA"/>
</dbReference>